<dbReference type="EMBL" id="KF540233">
    <property type="protein sequence ID" value="AIF26457.1"/>
    <property type="molecule type" value="Genomic_DNA"/>
</dbReference>
<keyword evidence="1" id="KW-1133">Transmembrane helix</keyword>
<reference evidence="2" key="1">
    <citation type="submission" date="2013-08" db="EMBL/GenBank/DDBJ databases">
        <title>Comparison of modified E. coli strains.</title>
        <authorList>
            <person name="Juergensen J."/>
            <person name="Bonge A."/>
            <person name="Streit W.R."/>
        </authorList>
    </citation>
    <scope>NUCLEOTIDE SEQUENCE</scope>
</reference>
<keyword evidence="1" id="KW-0812">Transmembrane</keyword>
<organism evidence="2">
    <name type="scientific">uncultured bacterium fosmid pJB23D10</name>
    <dbReference type="NCBI Taxonomy" id="1478061"/>
    <lineage>
        <taxon>Bacteria</taxon>
        <taxon>environmental samples</taxon>
    </lineage>
</organism>
<name>A0A0H3UAD4_9BACT</name>
<evidence type="ECO:0000256" key="1">
    <source>
        <dbReference type="SAM" id="Phobius"/>
    </source>
</evidence>
<sequence>MAGMRYRRKEHQRQSIKLLKKDEGKVVWVLGMFFIQLMIVIMVFEIELFKYRNLSDYIEDAIAASGLASALIDVDRFVYDRVVEISDPVKAYDTYRSALNDNIGSVADEVEIVYFLLYNVDGEMVEVTTVDGTGITNRYIGNLGTTRAPNGEIIRSTGVYSEISFPVEGVFGITTRAQKGKLVEININ</sequence>
<protein>
    <submittedName>
        <fullName evidence="2">Uncharacterized protein</fullName>
    </submittedName>
</protein>
<accession>A0A0H3UAD4</accession>
<evidence type="ECO:0000313" key="2">
    <source>
        <dbReference type="EMBL" id="AIF26457.1"/>
    </source>
</evidence>
<proteinExistence type="predicted"/>
<feature type="transmembrane region" description="Helical" evidence="1">
    <location>
        <begin position="26"/>
        <end position="44"/>
    </location>
</feature>
<dbReference type="AlphaFoldDB" id="A0A0H3UAD4"/>
<keyword evidence="1" id="KW-0472">Membrane</keyword>